<keyword evidence="1" id="KW-1133">Transmembrane helix</keyword>
<feature type="transmembrane region" description="Helical" evidence="1">
    <location>
        <begin position="311"/>
        <end position="331"/>
    </location>
</feature>
<dbReference type="InterPro" id="IPR004445">
    <property type="entry name" value="GltS"/>
</dbReference>
<proteinExistence type="predicted"/>
<name>A0A9D9BTW0_PROMR</name>
<comment type="caution">
    <text evidence="2">The sequence shown here is derived from an EMBL/GenBank/DDBJ whole genome shotgun (WGS) entry which is preliminary data.</text>
</comment>
<protein>
    <submittedName>
        <fullName evidence="2">Sodium:solute symporter</fullName>
    </submittedName>
</protein>
<feature type="transmembrane region" description="Helical" evidence="1">
    <location>
        <begin position="273"/>
        <end position="290"/>
    </location>
</feature>
<dbReference type="Proteomes" id="UP000668060">
    <property type="component" value="Unassembled WGS sequence"/>
</dbReference>
<dbReference type="GO" id="GO:0015813">
    <property type="term" value="P:L-glutamate transmembrane transport"/>
    <property type="evidence" value="ECO:0007669"/>
    <property type="project" value="InterPro"/>
</dbReference>
<dbReference type="AlphaFoldDB" id="A0A9D9BTW0"/>
<gene>
    <name evidence="2" type="ORF">JJ842_02010</name>
</gene>
<feature type="transmembrane region" description="Helical" evidence="1">
    <location>
        <begin position="79"/>
        <end position="97"/>
    </location>
</feature>
<feature type="transmembrane region" description="Helical" evidence="1">
    <location>
        <begin position="337"/>
        <end position="362"/>
    </location>
</feature>
<dbReference type="GO" id="GO:0015501">
    <property type="term" value="F:glutamate:sodium symporter activity"/>
    <property type="evidence" value="ECO:0007669"/>
    <property type="project" value="InterPro"/>
</dbReference>
<feature type="transmembrane region" description="Helical" evidence="1">
    <location>
        <begin position="20"/>
        <end position="38"/>
    </location>
</feature>
<dbReference type="EMBL" id="JAEPLN010000001">
    <property type="protein sequence ID" value="MBO6970688.1"/>
    <property type="molecule type" value="Genomic_DNA"/>
</dbReference>
<dbReference type="PANTHER" id="PTHR36178:SF1">
    <property type="entry name" value="SODIUM_GLUTAMATE SYMPORTER"/>
    <property type="match status" value="1"/>
</dbReference>
<feature type="transmembrane region" description="Helical" evidence="1">
    <location>
        <begin position="237"/>
        <end position="261"/>
    </location>
</feature>
<reference evidence="2" key="1">
    <citation type="journal article" date="2021" name="Front. Mar. Sci.">
        <title>Genomes of Diverse Isolates of Prochlorococcus High-Light-Adapted Clade II in the Western Pacific Ocean.</title>
        <authorList>
            <person name="Yan W."/>
            <person name="Feng X."/>
            <person name="Zhang W."/>
            <person name="Nawaz M.Z."/>
            <person name="Luo T."/>
            <person name="Zhang R."/>
            <person name="Jiao N."/>
        </authorList>
    </citation>
    <scope>NUCLEOTIDE SEQUENCE</scope>
    <source>
        <strain evidence="2">CUG1433</strain>
    </source>
</reference>
<keyword evidence="1" id="KW-0812">Transmembrane</keyword>
<feature type="transmembrane region" description="Helical" evidence="1">
    <location>
        <begin position="408"/>
        <end position="428"/>
    </location>
</feature>
<evidence type="ECO:0000313" key="3">
    <source>
        <dbReference type="Proteomes" id="UP000668060"/>
    </source>
</evidence>
<keyword evidence="1" id="KW-0472">Membrane</keyword>
<dbReference type="GO" id="GO:0016020">
    <property type="term" value="C:membrane"/>
    <property type="evidence" value="ECO:0007669"/>
    <property type="project" value="InterPro"/>
</dbReference>
<evidence type="ECO:0000256" key="1">
    <source>
        <dbReference type="SAM" id="Phobius"/>
    </source>
</evidence>
<dbReference type="PANTHER" id="PTHR36178">
    <property type="entry name" value="SLR0625 PROTEIN"/>
    <property type="match status" value="1"/>
</dbReference>
<feature type="transmembrane region" description="Helical" evidence="1">
    <location>
        <begin position="182"/>
        <end position="204"/>
    </location>
</feature>
<evidence type="ECO:0000313" key="2">
    <source>
        <dbReference type="EMBL" id="MBO6970688.1"/>
    </source>
</evidence>
<sequence length="462" mass="51136">MYLKSLNILSLQNKDIFSNSLLISFCGLSIIFFLLIFGRKFKLAVQLERFGLPIAVISGILGISIGPFGAIHFLPKETINVWSNFPTPLLSLVFATLMMGRPIPNINGLVKPIFNQFLLALSLGFGQFFVGGIVVKYFLPASMDKNPLMGCLIEVGFEGGHGAASIIGESFNKLGFPNGLDLGLAMATMGLLSSSILGSIFIFLGRTLGLSDTEEILEKKDNLKGIKKIGIFADLRIFIINLGFSGLAISFGVLLLKFLRYISSPLGDFSKEIIFSLPVFPFILIGSLLIRYILEKTKNTEFISNILQREIGILSTDLLIFTAMASLNIAVVFDNWILILVFTIFGLFWNLICIAYFAYFIFDDYWFEKSLIEFGNSTGVVASGLLLLRLADPKNISKTLPIFTSKQLFAQLILSGGLFTVLAPLMISKIGLDYWTEICALITFAILFIALIFNKVEMKKFQ</sequence>
<organism evidence="2 3">
    <name type="scientific">Prochlorococcus marinus CUG1433</name>
    <dbReference type="NCBI Taxonomy" id="2774506"/>
    <lineage>
        <taxon>Bacteria</taxon>
        <taxon>Bacillati</taxon>
        <taxon>Cyanobacteriota</taxon>
        <taxon>Cyanophyceae</taxon>
        <taxon>Synechococcales</taxon>
        <taxon>Prochlorococcaceae</taxon>
        <taxon>Prochlorococcus</taxon>
    </lineage>
</organism>
<feature type="transmembrane region" description="Helical" evidence="1">
    <location>
        <begin position="117"/>
        <end position="139"/>
    </location>
</feature>
<accession>A0A9D9BTW0</accession>
<feature type="transmembrane region" description="Helical" evidence="1">
    <location>
        <begin position="50"/>
        <end position="73"/>
    </location>
</feature>
<feature type="transmembrane region" description="Helical" evidence="1">
    <location>
        <begin position="434"/>
        <end position="453"/>
    </location>
</feature>